<evidence type="ECO:0000256" key="3">
    <source>
        <dbReference type="ARBA" id="ARBA00023163"/>
    </source>
</evidence>
<dbReference type="GO" id="GO:0043565">
    <property type="term" value="F:sequence-specific DNA binding"/>
    <property type="evidence" value="ECO:0007669"/>
    <property type="project" value="InterPro"/>
</dbReference>
<dbReference type="SMART" id="SM00342">
    <property type="entry name" value="HTH_ARAC"/>
    <property type="match status" value="1"/>
</dbReference>
<proteinExistence type="predicted"/>
<dbReference type="PROSITE" id="PS01124">
    <property type="entry name" value="HTH_ARAC_FAMILY_2"/>
    <property type="match status" value="1"/>
</dbReference>
<dbReference type="GO" id="GO:0003700">
    <property type="term" value="F:DNA-binding transcription factor activity"/>
    <property type="evidence" value="ECO:0007669"/>
    <property type="project" value="InterPro"/>
</dbReference>
<dbReference type="Gene3D" id="2.60.120.580">
    <property type="entry name" value="Acetamidase/Formamidase-like domains"/>
    <property type="match status" value="2"/>
</dbReference>
<organism evidence="6 7">
    <name type="scientific">Roseibium marinum</name>
    <dbReference type="NCBI Taxonomy" id="281252"/>
    <lineage>
        <taxon>Bacteria</taxon>
        <taxon>Pseudomonadati</taxon>
        <taxon>Pseudomonadota</taxon>
        <taxon>Alphaproteobacteria</taxon>
        <taxon>Hyphomicrobiales</taxon>
        <taxon>Stappiaceae</taxon>
        <taxon>Roseibium</taxon>
    </lineage>
</organism>
<protein>
    <submittedName>
        <fullName evidence="6">Acetamidase/formamidase</fullName>
    </submittedName>
</protein>
<dbReference type="SUPFAM" id="SSF141130">
    <property type="entry name" value="Acetamidase/Formamidase-like"/>
    <property type="match status" value="1"/>
</dbReference>
<gene>
    <name evidence="6" type="ORF">CLV41_101410</name>
</gene>
<dbReference type="InterPro" id="IPR009057">
    <property type="entry name" value="Homeodomain-like_sf"/>
</dbReference>
<dbReference type="GO" id="GO:0016811">
    <property type="term" value="F:hydrolase activity, acting on carbon-nitrogen (but not peptide) bonds, in linear amides"/>
    <property type="evidence" value="ECO:0007669"/>
    <property type="project" value="InterPro"/>
</dbReference>
<dbReference type="Gene3D" id="1.10.10.60">
    <property type="entry name" value="Homeodomain-like"/>
    <property type="match status" value="1"/>
</dbReference>
<dbReference type="InterPro" id="IPR018062">
    <property type="entry name" value="HTH_AraC-typ_CS"/>
</dbReference>
<comment type="caution">
    <text evidence="6">The sequence shown here is derived from an EMBL/GenBank/DDBJ whole genome shotgun (WGS) entry which is preliminary data.</text>
</comment>
<dbReference type="PRINTS" id="PR00032">
    <property type="entry name" value="HTHARAC"/>
</dbReference>
<sequence length="795" mass="87202">MAFLSSQVQYQTVGAFSMPTGAVEQGMNIKQFISESYPQDARGDAWSELLAGLHLRSNSQNENFASFAVAAVRGQPDGILIGHLVADAQTLTPISQRDRTLIALISLDEEIEITAENVNLTVAPNELAILPTDKSWETCLPRNTRLVVVCMSETALQAQRFGLSPVVTPLLFPARGLASVFIRSVASAADELDTLTSLEWQSVEQVIADLYLTMIVSAVPSETGVNSTQAALFSRLALSIEHHLSDPDLSAGRVARQEGISERYLQKLFEQNGESFTHYLRERRLQRARMALVAPDELRMPVAEVAYSCGFSDAANFNRLFKERFGLPPGAFRTHHVKNLTETASAEQRGWPLKALNNRKAKKRSAIDGAASEVSQLKDSREADGTHHHLSASAKTVHWGYFSRSLPPVLEISSGDTVEIETLTQHASDAPDLMIKGDSAAEDIFYWDGETKHVDRRGAGPIDASIFGRGAGEGFGVHVCTGPIFVNGAEPGDVLEVRIDDMIPRSSRNPEYDGRYFGSSVSAWWGYQYGELLQEPKPRENVVIFEIFPDDDGFGYAKAHYSYRWQTQTDPFGVEHKTYDYPGVPVDPAKIQPLLPAMHDLRIPLRPHFGVIAVAPREADPVDSVPPAYFGGNIDNWRLGKGASVYLPVSVPGALLSIGDPHAAQGDGEVSGTAIECSMTGRITVTVHKKGGRFSDLTYPLIETPEEWILTGFSHPNYLAEFGPKGQGEVYMQSSLDLAMKDTFRKTRRFLMGAYGLNEDDAITLMSAAVDFGVTQVVDGNWGVHAILRKSIFSE</sequence>
<keyword evidence="2" id="KW-0238">DNA-binding</keyword>
<dbReference type="Proteomes" id="UP000236959">
    <property type="component" value="Unassembled WGS sequence"/>
</dbReference>
<dbReference type="PROSITE" id="PS00041">
    <property type="entry name" value="HTH_ARAC_FAMILY_1"/>
    <property type="match status" value="1"/>
</dbReference>
<dbReference type="PANTHER" id="PTHR31891">
    <property type="entry name" value="FORMAMIDASE C869.04-RELATED"/>
    <property type="match status" value="1"/>
</dbReference>
<reference evidence="6 7" key="1">
    <citation type="submission" date="2018-01" db="EMBL/GenBank/DDBJ databases">
        <title>Genomic Encyclopedia of Archaeal and Bacterial Type Strains, Phase II (KMG-II): from individual species to whole genera.</title>
        <authorList>
            <person name="Goeker M."/>
        </authorList>
    </citation>
    <scope>NUCLEOTIDE SEQUENCE [LARGE SCALE GENOMIC DNA]</scope>
    <source>
        <strain evidence="6 7">DSM 17023</strain>
    </source>
</reference>
<dbReference type="InterPro" id="IPR018060">
    <property type="entry name" value="HTH_AraC"/>
</dbReference>
<evidence type="ECO:0000313" key="7">
    <source>
        <dbReference type="Proteomes" id="UP000236959"/>
    </source>
</evidence>
<evidence type="ECO:0000256" key="1">
    <source>
        <dbReference type="ARBA" id="ARBA00023015"/>
    </source>
</evidence>
<evidence type="ECO:0000256" key="2">
    <source>
        <dbReference type="ARBA" id="ARBA00023125"/>
    </source>
</evidence>
<feature type="compositionally biased region" description="Basic and acidic residues" evidence="4">
    <location>
        <begin position="376"/>
        <end position="387"/>
    </location>
</feature>
<evidence type="ECO:0000256" key="4">
    <source>
        <dbReference type="SAM" id="MobiDB-lite"/>
    </source>
</evidence>
<dbReference type="SUPFAM" id="SSF46689">
    <property type="entry name" value="Homeodomain-like"/>
    <property type="match status" value="1"/>
</dbReference>
<name>A0A2S3V257_9HYPH</name>
<dbReference type="Gene3D" id="3.10.28.20">
    <property type="entry name" value="Acetamidase/Formamidase-like domains"/>
    <property type="match status" value="1"/>
</dbReference>
<dbReference type="InterPro" id="IPR004304">
    <property type="entry name" value="FmdA_AmdA"/>
</dbReference>
<keyword evidence="3" id="KW-0804">Transcription</keyword>
<accession>A0A2S3V257</accession>
<dbReference type="Pfam" id="PF12833">
    <property type="entry name" value="HTH_18"/>
    <property type="match status" value="1"/>
</dbReference>
<feature type="domain" description="HTH araC/xylS-type" evidence="5">
    <location>
        <begin position="234"/>
        <end position="335"/>
    </location>
</feature>
<dbReference type="InterPro" id="IPR020449">
    <property type="entry name" value="Tscrpt_reg_AraC-type_HTH"/>
</dbReference>
<keyword evidence="1" id="KW-0805">Transcription regulation</keyword>
<dbReference type="EMBL" id="PPCN01000001">
    <property type="protein sequence ID" value="POF33960.1"/>
    <property type="molecule type" value="Genomic_DNA"/>
</dbReference>
<evidence type="ECO:0000313" key="6">
    <source>
        <dbReference type="EMBL" id="POF33960.1"/>
    </source>
</evidence>
<keyword evidence="7" id="KW-1185">Reference proteome</keyword>
<evidence type="ECO:0000259" key="5">
    <source>
        <dbReference type="PROSITE" id="PS01124"/>
    </source>
</evidence>
<dbReference type="AlphaFoldDB" id="A0A2S3V257"/>
<dbReference type="PANTHER" id="PTHR31891:SF1">
    <property type="entry name" value="FORMAMIDASE C869.04-RELATED"/>
    <property type="match status" value="1"/>
</dbReference>
<feature type="region of interest" description="Disordered" evidence="4">
    <location>
        <begin position="362"/>
        <end position="389"/>
    </location>
</feature>
<dbReference type="Pfam" id="PF03069">
    <property type="entry name" value="FmdA_AmdA"/>
    <property type="match status" value="2"/>
</dbReference>